<dbReference type="Proteomes" id="UP000694920">
    <property type="component" value="Unplaced"/>
</dbReference>
<organism evidence="1 2">
    <name type="scientific">Cephus cinctus</name>
    <name type="common">Wheat stem sawfly</name>
    <dbReference type="NCBI Taxonomy" id="211228"/>
    <lineage>
        <taxon>Eukaryota</taxon>
        <taxon>Metazoa</taxon>
        <taxon>Ecdysozoa</taxon>
        <taxon>Arthropoda</taxon>
        <taxon>Hexapoda</taxon>
        <taxon>Insecta</taxon>
        <taxon>Pterygota</taxon>
        <taxon>Neoptera</taxon>
        <taxon>Endopterygota</taxon>
        <taxon>Hymenoptera</taxon>
        <taxon>Cephoidea</taxon>
        <taxon>Cephidae</taxon>
        <taxon>Cephus</taxon>
    </lineage>
</organism>
<dbReference type="GeneID" id="107267407"/>
<dbReference type="RefSeq" id="XP_024940400.1">
    <property type="nucleotide sequence ID" value="XM_025084632.1"/>
</dbReference>
<evidence type="ECO:0000313" key="1">
    <source>
        <dbReference type="Proteomes" id="UP000694920"/>
    </source>
</evidence>
<dbReference type="KEGG" id="ccin:107267407"/>
<accession>A0AAJ7W0V1</accession>
<gene>
    <name evidence="2" type="primary">LOC107267407</name>
</gene>
<proteinExistence type="predicted"/>
<dbReference type="AlphaFoldDB" id="A0AAJ7W0V1"/>
<evidence type="ECO:0000313" key="2">
    <source>
        <dbReference type="RefSeq" id="XP_024940400.1"/>
    </source>
</evidence>
<sequence length="174" mass="20274">MTVIRGRGHRYTSSSYPALFTRLTQSTSSAQSIPTLECDLLRHLMDRPVTIKQHKISSQLCLRSDSPSRIYLQEHCSKVKTKRIQVESRLYAMHLDSSSSHDHDREIFWLSITQAKILDRRATGVPNHRDPLPLVRFSSWMLGSIWPPCWKWLFQEKDRDEVNEKRTKGGVWLG</sequence>
<keyword evidence="1" id="KW-1185">Reference proteome</keyword>
<protein>
    <submittedName>
        <fullName evidence="2">Uncharacterized protein LOC107267407 isoform X1</fullName>
    </submittedName>
</protein>
<reference evidence="2" key="1">
    <citation type="submission" date="2025-08" db="UniProtKB">
        <authorList>
            <consortium name="RefSeq"/>
        </authorList>
    </citation>
    <scope>IDENTIFICATION</scope>
</reference>
<name>A0AAJ7W0V1_CEPCN</name>